<dbReference type="CDD" id="cd03257">
    <property type="entry name" value="ABC_NikE_OppD_transporters"/>
    <property type="match status" value="1"/>
</dbReference>
<evidence type="ECO:0000256" key="4">
    <source>
        <dbReference type="ARBA" id="ARBA00022840"/>
    </source>
</evidence>
<dbReference type="PANTHER" id="PTHR43776">
    <property type="entry name" value="TRANSPORT ATP-BINDING PROTEIN"/>
    <property type="match status" value="1"/>
</dbReference>
<dbReference type="GO" id="GO:0055085">
    <property type="term" value="P:transmembrane transport"/>
    <property type="evidence" value="ECO:0007669"/>
    <property type="project" value="UniProtKB-ARBA"/>
</dbReference>
<organism evidence="6 7">
    <name type="scientific">Paenibacillus vortex V453</name>
    <dbReference type="NCBI Taxonomy" id="715225"/>
    <lineage>
        <taxon>Bacteria</taxon>
        <taxon>Bacillati</taxon>
        <taxon>Bacillota</taxon>
        <taxon>Bacilli</taxon>
        <taxon>Bacillales</taxon>
        <taxon>Paenibacillaceae</taxon>
        <taxon>Paenibacillus</taxon>
    </lineage>
</organism>
<dbReference type="EMBL" id="ADHJ01000025">
    <property type="protein sequence ID" value="EFU40644.1"/>
    <property type="molecule type" value="Genomic_DNA"/>
</dbReference>
<evidence type="ECO:0000313" key="6">
    <source>
        <dbReference type="EMBL" id="EFU40644.1"/>
    </source>
</evidence>
<dbReference type="KEGG" id="pvo:PVOR_17249"/>
<protein>
    <submittedName>
        <fullName evidence="6">Oligopeptide/dipeptide ABC transporter, ATPase subunit</fullName>
    </submittedName>
</protein>
<dbReference type="NCBIfam" id="TIGR01727">
    <property type="entry name" value="oligo_HPY"/>
    <property type="match status" value="1"/>
</dbReference>
<dbReference type="InterPro" id="IPR003593">
    <property type="entry name" value="AAA+_ATPase"/>
</dbReference>
<dbReference type="InterPro" id="IPR027417">
    <property type="entry name" value="P-loop_NTPase"/>
</dbReference>
<dbReference type="PROSITE" id="PS00211">
    <property type="entry name" value="ABC_TRANSPORTER_1"/>
    <property type="match status" value="1"/>
</dbReference>
<evidence type="ECO:0000256" key="1">
    <source>
        <dbReference type="ARBA" id="ARBA00005417"/>
    </source>
</evidence>
<dbReference type="InterPro" id="IPR003439">
    <property type="entry name" value="ABC_transporter-like_ATP-bd"/>
</dbReference>
<dbReference type="SUPFAM" id="SSF52540">
    <property type="entry name" value="P-loop containing nucleoside triphosphate hydrolases"/>
    <property type="match status" value="1"/>
</dbReference>
<dbReference type="GO" id="GO:0015833">
    <property type="term" value="P:peptide transport"/>
    <property type="evidence" value="ECO:0007669"/>
    <property type="project" value="InterPro"/>
</dbReference>
<dbReference type="Pfam" id="PF00005">
    <property type="entry name" value="ABC_tran"/>
    <property type="match status" value="1"/>
</dbReference>
<dbReference type="SMART" id="SM00382">
    <property type="entry name" value="AAA"/>
    <property type="match status" value="1"/>
</dbReference>
<evidence type="ECO:0000313" key="7">
    <source>
        <dbReference type="Proteomes" id="UP000003094"/>
    </source>
</evidence>
<reference evidence="6 7" key="1">
    <citation type="journal article" date="2010" name="BMC Genomics">
        <title>Genome sequence of the pattern forming Paenibacillus vortex bacterium reveals potential for thriving in complex environments.</title>
        <authorList>
            <person name="Sirota-Madi A."/>
            <person name="Olender T."/>
            <person name="Helman Y."/>
            <person name="Ingham C."/>
            <person name="Brainis I."/>
            <person name="Roth D."/>
            <person name="Hagi E."/>
            <person name="Brodsky L."/>
            <person name="Leshkowitz D."/>
            <person name="Galatenko V."/>
            <person name="Nikolaev V."/>
            <person name="Mugasimangalam R.C."/>
            <person name="Bransburg-Zabary S."/>
            <person name="Gutnick D.L."/>
            <person name="Lancet D."/>
            <person name="Ben-Jacob E."/>
        </authorList>
    </citation>
    <scope>NUCLEOTIDE SEQUENCE [LARGE SCALE GENOMIC DNA]</scope>
    <source>
        <strain evidence="6 7">V453</strain>
    </source>
</reference>
<dbReference type="Pfam" id="PF08352">
    <property type="entry name" value="oligo_HPY"/>
    <property type="match status" value="1"/>
</dbReference>
<keyword evidence="4" id="KW-0067">ATP-binding</keyword>
<dbReference type="PANTHER" id="PTHR43776:SF8">
    <property type="entry name" value="ABC TRANSPORTER, ATP-BINDING PROTEIN"/>
    <property type="match status" value="1"/>
</dbReference>
<dbReference type="AlphaFoldDB" id="A0A2R9STF6"/>
<keyword evidence="7" id="KW-1185">Reference proteome</keyword>
<evidence type="ECO:0000256" key="3">
    <source>
        <dbReference type="ARBA" id="ARBA00022741"/>
    </source>
</evidence>
<dbReference type="RefSeq" id="WP_006210253.1">
    <property type="nucleotide sequence ID" value="NZ_ADHJ01000025.1"/>
</dbReference>
<accession>A0A2R9STF6</accession>
<gene>
    <name evidence="6" type="ORF">PVOR_17249</name>
</gene>
<name>A0A2R9STF6_9BACL</name>
<dbReference type="GO" id="GO:0005524">
    <property type="term" value="F:ATP binding"/>
    <property type="evidence" value="ECO:0007669"/>
    <property type="project" value="UniProtKB-KW"/>
</dbReference>
<dbReference type="GO" id="GO:0016887">
    <property type="term" value="F:ATP hydrolysis activity"/>
    <property type="evidence" value="ECO:0007669"/>
    <property type="project" value="InterPro"/>
</dbReference>
<dbReference type="Proteomes" id="UP000003094">
    <property type="component" value="Unassembled WGS sequence"/>
</dbReference>
<feature type="domain" description="ABC transporter" evidence="5">
    <location>
        <begin position="6"/>
        <end position="256"/>
    </location>
</feature>
<comment type="similarity">
    <text evidence="1">Belongs to the ABC transporter superfamily.</text>
</comment>
<dbReference type="InterPro" id="IPR017871">
    <property type="entry name" value="ABC_transporter-like_CS"/>
</dbReference>
<keyword evidence="3" id="KW-0547">Nucleotide-binding</keyword>
<keyword evidence="2" id="KW-0813">Transport</keyword>
<evidence type="ECO:0000259" key="5">
    <source>
        <dbReference type="PROSITE" id="PS50893"/>
    </source>
</evidence>
<proteinExistence type="inferred from homology"/>
<dbReference type="InterPro" id="IPR013563">
    <property type="entry name" value="Oligopep_ABC_C"/>
</dbReference>
<dbReference type="FunFam" id="3.40.50.300:FF:000016">
    <property type="entry name" value="Oligopeptide ABC transporter ATP-binding component"/>
    <property type="match status" value="1"/>
</dbReference>
<sequence>MNTALIEIEGLVKYYAVPRQGLWESQQYVKAVDNVSFTIREGETFGLVGESGCGKSTTGQLLVRLLQQTGGSIRYRGRDVTGLDRREMRILRQEIQIVFQDPYASLNPKKQIGWILEEPLIIHRIGDKQERRKIVASVLEQVGLDNSFLKRYPHELSGGQRQRVGIAAALVLNPKFIVIDEAVSALDVSIQSQILNLLKELQHRHGLTYLFISHDLNVIQYMSDRIGVMYLGRLAEIIDVAQAGREPVHPYTQALFSSIPQVKATQRERILLQGDLPSPLTPPTGCTFHPRCPYAMDRCHQEMPELKPYSTGNMVSCHLYEGEEIK</sequence>
<comment type="caution">
    <text evidence="6">The sequence shown here is derived from an EMBL/GenBank/DDBJ whole genome shotgun (WGS) entry which is preliminary data.</text>
</comment>
<dbReference type="InterPro" id="IPR050319">
    <property type="entry name" value="ABC_transp_ATP-bind"/>
</dbReference>
<evidence type="ECO:0000256" key="2">
    <source>
        <dbReference type="ARBA" id="ARBA00022448"/>
    </source>
</evidence>
<dbReference type="PROSITE" id="PS50893">
    <property type="entry name" value="ABC_TRANSPORTER_2"/>
    <property type="match status" value="1"/>
</dbReference>
<dbReference type="Gene3D" id="3.40.50.300">
    <property type="entry name" value="P-loop containing nucleotide triphosphate hydrolases"/>
    <property type="match status" value="1"/>
</dbReference>